<dbReference type="GeneID" id="120816613"/>
<dbReference type="GeneTree" id="ENSGT00940000174824"/>
<dbReference type="KEGG" id="gat:120816613"/>
<feature type="compositionally biased region" description="Pro residues" evidence="1">
    <location>
        <begin position="598"/>
        <end position="618"/>
    </location>
</feature>
<evidence type="ECO:0000313" key="2">
    <source>
        <dbReference type="Ensembl" id="ENSGACP00000060371.1"/>
    </source>
</evidence>
<organism evidence="2 3">
    <name type="scientific">Gasterosteus aculeatus aculeatus</name>
    <name type="common">three-spined stickleback</name>
    <dbReference type="NCBI Taxonomy" id="481459"/>
    <lineage>
        <taxon>Eukaryota</taxon>
        <taxon>Metazoa</taxon>
        <taxon>Chordata</taxon>
        <taxon>Craniata</taxon>
        <taxon>Vertebrata</taxon>
        <taxon>Euteleostomi</taxon>
        <taxon>Actinopterygii</taxon>
        <taxon>Neopterygii</taxon>
        <taxon>Teleostei</taxon>
        <taxon>Neoteleostei</taxon>
        <taxon>Acanthomorphata</taxon>
        <taxon>Eupercaria</taxon>
        <taxon>Perciformes</taxon>
        <taxon>Cottioidei</taxon>
        <taxon>Gasterosteales</taxon>
        <taxon>Gasterosteidae</taxon>
        <taxon>Gasterosteus</taxon>
    </lineage>
</organism>
<reference evidence="2" key="3">
    <citation type="submission" date="2025-09" db="UniProtKB">
        <authorList>
            <consortium name="Ensembl"/>
        </authorList>
    </citation>
    <scope>IDENTIFICATION</scope>
</reference>
<dbReference type="Proteomes" id="UP000007635">
    <property type="component" value="Chromosome III"/>
</dbReference>
<reference evidence="2" key="2">
    <citation type="submission" date="2025-08" db="UniProtKB">
        <authorList>
            <consortium name="Ensembl"/>
        </authorList>
    </citation>
    <scope>IDENTIFICATION</scope>
</reference>
<dbReference type="AlphaFoldDB" id="A0AAQ4RE18"/>
<protein>
    <submittedName>
        <fullName evidence="2">Uncharacterized protein</fullName>
    </submittedName>
</protein>
<accession>A0AAQ4RE18</accession>
<dbReference type="RefSeq" id="XP_040028287.1">
    <property type="nucleotide sequence ID" value="XM_040172353.1"/>
</dbReference>
<sequence length="618" mass="67784">MHDRMMRTGKRFAVYLAAAVIITCCLAQTIDCYRLRKKERQEGRKGSDSTKVTDVEEGRIVFGRVFKKATGLDAPVIDDTKKPSNASSEDEASYQADFPGWSGDQLQHLSSREAAWKRMSPSLMCGGDQLKFSADGRGASQFAVEKGNEPPIPLSQVPPSCGYGMQKNSLGLVLLVPYDGCNVVVEDGGYVLPMRWHGIPVSLLCHKPAAPQNPQPHTPWYSPSNPAVSPHVVPQPNVQKPPPHVMYPQLYPQMPAPHVSPPGMPAPHVSPPGMPAPHVSPPGMPAPHVSPPGMPAPHVSPPGMPAPHVSYPQFYPHMPAPHVIPPGLPAPHVIPPGLPAPHVMYPEFYPHMPAPHVIPPGMPHVMYPPMLSEGQPPLTREDVTQVPLKFGLDTPLIQEDVPLTLGLDTPLKQKDVPQVPLEMPLIPRMRSDQNESPPKIPQSYYFLPYPNYPSVPEPAKAPIATTAEKPERPKRPLYPPFYHPYSHFPHPVPVTTSAPTAKPAATAPPMFPFPIYPPFPWSGLGPPQATAKPTLPATRPQPQYFPFPPQNPFLHPYQYSAPKPETTMTRPQFAYMPFPSPYQMVAPYPATLTKTTDSPPPKPSHPPYPFMPYPPVHG</sequence>
<dbReference type="Ensembl" id="ENSGACT00000082764.1">
    <property type="protein sequence ID" value="ENSGACP00000060371.1"/>
    <property type="gene ID" value="ENSGACG00000037345.1"/>
</dbReference>
<feature type="region of interest" description="Disordered" evidence="1">
    <location>
        <begin position="261"/>
        <end position="280"/>
    </location>
</feature>
<reference evidence="2 3" key="1">
    <citation type="journal article" date="2021" name="G3 (Bethesda)">
        <title>Improved contiguity of the threespine stickleback genome using long-read sequencing.</title>
        <authorList>
            <person name="Nath S."/>
            <person name="Shaw D.E."/>
            <person name="White M.A."/>
        </authorList>
    </citation>
    <scope>NUCLEOTIDE SEQUENCE [LARGE SCALE GENOMIC DNA]</scope>
    <source>
        <strain evidence="2 3">Lake Benthic</strain>
    </source>
</reference>
<evidence type="ECO:0000313" key="3">
    <source>
        <dbReference type="Proteomes" id="UP000007635"/>
    </source>
</evidence>
<name>A0AAQ4RE18_GASAC</name>
<proteinExistence type="predicted"/>
<evidence type="ECO:0000256" key="1">
    <source>
        <dbReference type="SAM" id="MobiDB-lite"/>
    </source>
</evidence>
<keyword evidence="3" id="KW-1185">Reference proteome</keyword>
<feature type="region of interest" description="Disordered" evidence="1">
    <location>
        <begin position="590"/>
        <end position="618"/>
    </location>
</feature>